<reference evidence="14" key="1">
    <citation type="journal article" date="2023" name="G3 (Bethesda)">
        <title>Whole genome assembly and annotation of the endangered Caribbean coral Acropora cervicornis.</title>
        <authorList>
            <person name="Selwyn J.D."/>
            <person name="Vollmer S.V."/>
        </authorList>
    </citation>
    <scope>NUCLEOTIDE SEQUENCE</scope>
    <source>
        <strain evidence="14">K2</strain>
    </source>
</reference>
<feature type="domain" description="C2H2-type" evidence="13">
    <location>
        <begin position="539"/>
        <end position="566"/>
    </location>
</feature>
<evidence type="ECO:0000313" key="15">
    <source>
        <dbReference type="Proteomes" id="UP001249851"/>
    </source>
</evidence>
<feature type="domain" description="C2H2-type" evidence="13">
    <location>
        <begin position="673"/>
        <end position="700"/>
    </location>
</feature>
<dbReference type="InterPro" id="IPR046341">
    <property type="entry name" value="SET_dom_sf"/>
</dbReference>
<keyword evidence="7" id="KW-0805">Transcription regulation</keyword>
<feature type="domain" description="C2H2-type" evidence="13">
    <location>
        <begin position="250"/>
        <end position="278"/>
    </location>
</feature>
<dbReference type="Gene3D" id="2.170.270.10">
    <property type="entry name" value="SET domain"/>
    <property type="match status" value="1"/>
</dbReference>
<dbReference type="Pfam" id="PF00096">
    <property type="entry name" value="zf-C2H2"/>
    <property type="match status" value="7"/>
</dbReference>
<feature type="domain" description="C2H2-type" evidence="13">
    <location>
        <begin position="505"/>
        <end position="533"/>
    </location>
</feature>
<evidence type="ECO:0000256" key="7">
    <source>
        <dbReference type="ARBA" id="ARBA00023015"/>
    </source>
</evidence>
<dbReference type="PROSITE" id="PS50157">
    <property type="entry name" value="ZINC_FINGER_C2H2_2"/>
    <property type="match status" value="12"/>
</dbReference>
<dbReference type="FunFam" id="3.30.160.60:FF:001480">
    <property type="entry name" value="Si:cabz01071911.3"/>
    <property type="match status" value="1"/>
</dbReference>
<feature type="domain" description="C2H2-type" evidence="13">
    <location>
        <begin position="635"/>
        <end position="663"/>
    </location>
</feature>
<evidence type="ECO:0000313" key="14">
    <source>
        <dbReference type="EMBL" id="KAK2569240.1"/>
    </source>
</evidence>
<feature type="compositionally biased region" description="Basic and acidic residues" evidence="12">
    <location>
        <begin position="62"/>
        <end position="71"/>
    </location>
</feature>
<dbReference type="Gene3D" id="3.30.160.60">
    <property type="entry name" value="Classic Zinc Finger"/>
    <property type="match status" value="12"/>
</dbReference>
<feature type="domain" description="C2H2-type" evidence="13">
    <location>
        <begin position="373"/>
        <end position="402"/>
    </location>
</feature>
<keyword evidence="10" id="KW-0539">Nucleus</keyword>
<evidence type="ECO:0000256" key="12">
    <source>
        <dbReference type="SAM" id="MobiDB-lite"/>
    </source>
</evidence>
<keyword evidence="4" id="KW-0677">Repeat</keyword>
<feature type="domain" description="C2H2-type" evidence="13">
    <location>
        <begin position="567"/>
        <end position="587"/>
    </location>
</feature>
<dbReference type="Pfam" id="PF21549">
    <property type="entry name" value="PRDM2_PR"/>
    <property type="match status" value="1"/>
</dbReference>
<dbReference type="PROSITE" id="PS00028">
    <property type="entry name" value="ZINC_FINGER_C2H2_1"/>
    <property type="match status" value="11"/>
</dbReference>
<keyword evidence="3" id="KW-0479">Metal-binding</keyword>
<gene>
    <name evidence="14" type="ORF">P5673_006144</name>
</gene>
<comment type="subcellular location">
    <subcellularLocation>
        <location evidence="1">Nucleus</location>
    </subcellularLocation>
</comment>
<name>A0AAD9VCT9_ACRCE</name>
<dbReference type="PANTHER" id="PTHR16515">
    <property type="entry name" value="PR DOMAIN ZINC FINGER PROTEIN"/>
    <property type="match status" value="1"/>
</dbReference>
<reference evidence="14" key="2">
    <citation type="journal article" date="2023" name="Science">
        <title>Genomic signatures of disease resistance in endangered staghorn corals.</title>
        <authorList>
            <person name="Vollmer S.V."/>
            <person name="Selwyn J.D."/>
            <person name="Despard B.A."/>
            <person name="Roesel C.L."/>
        </authorList>
    </citation>
    <scope>NUCLEOTIDE SEQUENCE</scope>
    <source>
        <strain evidence="14">K2</strain>
    </source>
</reference>
<feature type="domain" description="C2H2-type" evidence="13">
    <location>
        <begin position="473"/>
        <end position="502"/>
    </location>
</feature>
<sequence length="771" mass="88444">MARLKSRPLHHTMKRKSQDKDRVHRENSRASSSKRPRLQSPNERQQTVTKKAKKKRANVSHKTPEDAHLPPELRKAGLMAHIAISKGKCFGPFKGRITNKRKPPGKMHFLVSQMADRKGNLCFFYACKNEKDKCSWLSRLQSAVSEEGQNIVAYMNSSGVYFEAVKDIAEGEELMVLFDESFKESGNTSARESTPTVSYITDESEFPEKGEALAHTAAMECLAKEFQCSTCRLEFTDASLLQNHLCGGKPRCKICDEEFEERAQLQAHKKTPPTDHRPRCAKCDVQFESAREKNQHARTKHGSTEKQAECPICQKTYNKSYLKDHMITHSQSETLKCQECEKTFSSKSNLNKHRKKHVPGYTPNSSKQREKKFTCPEEGCEKTFDSRHALKSHQRCHTGERPFQCEQCSWRFTQKTHLTRHIKGVHEKIPRSKQSNGRSLAPVTCDLCHLWRHKHASHFEKEEVQKKYTTNKFCCNFDGCDQLFDTESELKEHVTSHVGTTDKACMCDECGATFAAQQNLFKHKKRRHSGPMPQPHKTHRCEKCDKSFFTSYQLVVHFRCHTGEKPYKCDLCGKDFVQKSGLRKHIRCKRCPMIEGGPINNKNSRKYACEQCDKMFPGPSDLKAHQRTHTGERPYVCETCGKGFSQPGNLTKHVRFVHKKEQRPKEKVREKKYFCSLCGKAFLCPSSLAMHCRTHSGDKPFSCEQCGQAFAQAGNLKKHTKRWHENGEGRAPRSCTLDKESRTRTQATEEAELKRDSSLLYFCEDSELIAS</sequence>
<proteinExistence type="inferred from homology"/>
<evidence type="ECO:0000256" key="11">
    <source>
        <dbReference type="PROSITE-ProRule" id="PRU00042"/>
    </source>
</evidence>
<dbReference type="InterPro" id="IPR050331">
    <property type="entry name" value="Zinc_finger"/>
</dbReference>
<protein>
    <submittedName>
        <fullName evidence="14">Zinc finger protein 569</fullName>
    </submittedName>
</protein>
<dbReference type="InterPro" id="IPR001214">
    <property type="entry name" value="SET_dom"/>
</dbReference>
<dbReference type="PANTHER" id="PTHR16515:SF2">
    <property type="entry name" value="PR DOMAIN ZINC FINGER PROTEIN 4"/>
    <property type="match status" value="1"/>
</dbReference>
<feature type="compositionally biased region" description="Basic residues" evidence="12">
    <location>
        <begin position="1"/>
        <end position="15"/>
    </location>
</feature>
<comment type="caution">
    <text evidence="14">The sequence shown here is derived from an EMBL/GenBank/DDBJ whole genome shotgun (WGS) entry which is preliminary data.</text>
</comment>
<dbReference type="EMBL" id="JARQWQ010000010">
    <property type="protein sequence ID" value="KAK2569240.1"/>
    <property type="molecule type" value="Genomic_DNA"/>
</dbReference>
<keyword evidence="8" id="KW-0238">DNA-binding</keyword>
<keyword evidence="15" id="KW-1185">Reference proteome</keyword>
<evidence type="ECO:0000256" key="5">
    <source>
        <dbReference type="ARBA" id="ARBA00022771"/>
    </source>
</evidence>
<keyword evidence="6" id="KW-0862">Zinc</keyword>
<dbReference type="FunFam" id="3.30.160.60:FF:001325">
    <property type="entry name" value="zinc finger protein 200"/>
    <property type="match status" value="1"/>
</dbReference>
<organism evidence="14 15">
    <name type="scientific">Acropora cervicornis</name>
    <name type="common">Staghorn coral</name>
    <dbReference type="NCBI Taxonomy" id="6130"/>
    <lineage>
        <taxon>Eukaryota</taxon>
        <taxon>Metazoa</taxon>
        <taxon>Cnidaria</taxon>
        <taxon>Anthozoa</taxon>
        <taxon>Hexacorallia</taxon>
        <taxon>Scleractinia</taxon>
        <taxon>Astrocoeniina</taxon>
        <taxon>Acroporidae</taxon>
        <taxon>Acropora</taxon>
    </lineage>
</organism>
<feature type="compositionally biased region" description="Basic and acidic residues" evidence="12">
    <location>
        <begin position="723"/>
        <end position="743"/>
    </location>
</feature>
<dbReference type="Pfam" id="PF13912">
    <property type="entry name" value="zf-C2H2_6"/>
    <property type="match status" value="1"/>
</dbReference>
<evidence type="ECO:0000256" key="9">
    <source>
        <dbReference type="ARBA" id="ARBA00023163"/>
    </source>
</evidence>
<dbReference type="GO" id="GO:0008270">
    <property type="term" value="F:zinc ion binding"/>
    <property type="evidence" value="ECO:0007669"/>
    <property type="project" value="UniProtKB-KW"/>
</dbReference>
<dbReference type="GO" id="GO:0003677">
    <property type="term" value="F:DNA binding"/>
    <property type="evidence" value="ECO:0007669"/>
    <property type="project" value="UniProtKB-KW"/>
</dbReference>
<dbReference type="AlphaFoldDB" id="A0AAD9VCT9"/>
<dbReference type="Proteomes" id="UP001249851">
    <property type="component" value="Unassembled WGS sequence"/>
</dbReference>
<evidence type="ECO:0000256" key="10">
    <source>
        <dbReference type="ARBA" id="ARBA00023242"/>
    </source>
</evidence>
<evidence type="ECO:0000256" key="4">
    <source>
        <dbReference type="ARBA" id="ARBA00022737"/>
    </source>
</evidence>
<evidence type="ECO:0000256" key="8">
    <source>
        <dbReference type="ARBA" id="ARBA00023125"/>
    </source>
</evidence>
<feature type="compositionally biased region" description="Basic residues" evidence="12">
    <location>
        <begin position="50"/>
        <end position="59"/>
    </location>
</feature>
<feature type="domain" description="C2H2-type" evidence="13">
    <location>
        <begin position="701"/>
        <end position="729"/>
    </location>
</feature>
<dbReference type="FunFam" id="3.30.160.60:FF:000193">
    <property type="entry name" value="Zinc finger protein 300"/>
    <property type="match status" value="1"/>
</dbReference>
<dbReference type="InterPro" id="IPR013087">
    <property type="entry name" value="Znf_C2H2_type"/>
</dbReference>
<feature type="domain" description="C2H2-type" evidence="13">
    <location>
        <begin position="607"/>
        <end position="634"/>
    </location>
</feature>
<dbReference type="FunFam" id="3.30.160.60:FF:000744">
    <property type="entry name" value="zinc finger E-box-binding homeobox 1"/>
    <property type="match status" value="1"/>
</dbReference>
<keyword evidence="5 11" id="KW-0863">Zinc-finger</keyword>
<dbReference type="GO" id="GO:0010468">
    <property type="term" value="P:regulation of gene expression"/>
    <property type="evidence" value="ECO:0007669"/>
    <property type="project" value="UniProtKB-ARBA"/>
</dbReference>
<feature type="domain" description="C2H2-type" evidence="13">
    <location>
        <begin position="335"/>
        <end position="357"/>
    </location>
</feature>
<evidence type="ECO:0000259" key="13">
    <source>
        <dbReference type="PROSITE" id="PS50157"/>
    </source>
</evidence>
<dbReference type="InterPro" id="IPR036236">
    <property type="entry name" value="Znf_C2H2_sf"/>
</dbReference>
<evidence type="ECO:0000256" key="6">
    <source>
        <dbReference type="ARBA" id="ARBA00022833"/>
    </source>
</evidence>
<dbReference type="FunFam" id="3.30.160.60:FF:000624">
    <property type="entry name" value="zinc finger protein 697"/>
    <property type="match status" value="1"/>
</dbReference>
<feature type="compositionally biased region" description="Polar residues" evidence="12">
    <location>
        <begin position="38"/>
        <end position="49"/>
    </location>
</feature>
<comment type="similarity">
    <text evidence="2">Belongs to the krueppel C2H2-type zinc-finger protein family.</text>
</comment>
<feature type="region of interest" description="Disordered" evidence="12">
    <location>
        <begin position="718"/>
        <end position="750"/>
    </location>
</feature>
<evidence type="ECO:0000256" key="2">
    <source>
        <dbReference type="ARBA" id="ARBA00006991"/>
    </source>
</evidence>
<dbReference type="Pfam" id="PF12874">
    <property type="entry name" value="zf-met"/>
    <property type="match status" value="1"/>
</dbReference>
<feature type="compositionally biased region" description="Basic and acidic residues" evidence="12">
    <location>
        <begin position="16"/>
        <end position="28"/>
    </location>
</feature>
<dbReference type="GO" id="GO:0005634">
    <property type="term" value="C:nucleus"/>
    <property type="evidence" value="ECO:0007669"/>
    <property type="project" value="UniProtKB-SubCell"/>
</dbReference>
<dbReference type="SMART" id="SM00355">
    <property type="entry name" value="ZnF_C2H2"/>
    <property type="match status" value="15"/>
</dbReference>
<evidence type="ECO:0000256" key="1">
    <source>
        <dbReference type="ARBA" id="ARBA00004123"/>
    </source>
</evidence>
<accession>A0AAD9VCT9</accession>
<dbReference type="SUPFAM" id="SSF57667">
    <property type="entry name" value="beta-beta-alpha zinc fingers"/>
    <property type="match status" value="6"/>
</dbReference>
<feature type="region of interest" description="Disordered" evidence="12">
    <location>
        <begin position="1"/>
        <end position="71"/>
    </location>
</feature>
<dbReference type="FunFam" id="3.30.160.60:FF:000495">
    <property type="entry name" value="zinc finger protein 668"/>
    <property type="match status" value="1"/>
</dbReference>
<keyword evidence="9" id="KW-0804">Transcription</keyword>
<feature type="domain" description="C2H2-type" evidence="13">
    <location>
        <begin position="403"/>
        <end position="426"/>
    </location>
</feature>
<evidence type="ECO:0000256" key="3">
    <source>
        <dbReference type="ARBA" id="ARBA00022723"/>
    </source>
</evidence>